<dbReference type="GO" id="GO:0042602">
    <property type="term" value="F:riboflavin reductase (NADPH) activity"/>
    <property type="evidence" value="ECO:0007669"/>
    <property type="project" value="TreeGrafter"/>
</dbReference>
<organism evidence="3 4">
    <name type="scientific">Tardibacter chloracetimidivorans</name>
    <dbReference type="NCBI Taxonomy" id="1921510"/>
    <lineage>
        <taxon>Bacteria</taxon>
        <taxon>Pseudomonadati</taxon>
        <taxon>Pseudomonadota</taxon>
        <taxon>Alphaproteobacteria</taxon>
        <taxon>Sphingomonadales</taxon>
        <taxon>Sphingomonadaceae</taxon>
        <taxon>Tardibacter</taxon>
    </lineage>
</organism>
<feature type="domain" description="Flavin reductase like" evidence="2">
    <location>
        <begin position="1"/>
        <end position="146"/>
    </location>
</feature>
<dbReference type="PANTHER" id="PTHR30466">
    <property type="entry name" value="FLAVIN REDUCTASE"/>
    <property type="match status" value="1"/>
</dbReference>
<dbReference type="SMART" id="SM00903">
    <property type="entry name" value="Flavin_Reduct"/>
    <property type="match status" value="1"/>
</dbReference>
<dbReference type="InterPro" id="IPR050268">
    <property type="entry name" value="NADH-dep_flavin_reductase"/>
</dbReference>
<dbReference type="Pfam" id="PF01613">
    <property type="entry name" value="Flavin_Reduct"/>
    <property type="match status" value="1"/>
</dbReference>
<evidence type="ECO:0000256" key="1">
    <source>
        <dbReference type="ARBA" id="ARBA00023002"/>
    </source>
</evidence>
<gene>
    <name evidence="3" type="ORF">BSL82_04510</name>
</gene>
<proteinExistence type="predicted"/>
<reference evidence="4" key="1">
    <citation type="submission" date="2016-11" db="EMBL/GenBank/DDBJ databases">
        <title>Complete Genome Sequence of alachlor-degrading Sphingomonas sp. strain JJ-A5.</title>
        <authorList>
            <person name="Lee H."/>
            <person name="Ka J.-O."/>
        </authorList>
    </citation>
    <scope>NUCLEOTIDE SEQUENCE [LARGE SCALE GENOMIC DNA]</scope>
    <source>
        <strain evidence="4">JJ-A5</strain>
    </source>
</reference>
<protein>
    <submittedName>
        <fullName evidence="3">Flavin reductase</fullName>
    </submittedName>
</protein>
<keyword evidence="4" id="KW-1185">Reference proteome</keyword>
<dbReference type="KEGG" id="sphj:BSL82_04510"/>
<dbReference type="GO" id="GO:0006208">
    <property type="term" value="P:pyrimidine nucleobase catabolic process"/>
    <property type="evidence" value="ECO:0007669"/>
    <property type="project" value="TreeGrafter"/>
</dbReference>
<dbReference type="GO" id="GO:0010181">
    <property type="term" value="F:FMN binding"/>
    <property type="evidence" value="ECO:0007669"/>
    <property type="project" value="InterPro"/>
</dbReference>
<dbReference type="OrthoDB" id="9789254at2"/>
<name>A0A1L3ZZ90_9SPHN</name>
<dbReference type="Proteomes" id="UP000182063">
    <property type="component" value="Chromosome"/>
</dbReference>
<sequence>MRRLATTIALVTTGRGENRAGIAATAVSSVAADPPTLLVVVNRSASIFPVLHDEAKFCVNLLAERHSSLVHVFGGAKKGAARFEDGAWAESAEGLPVLMDAAASIICRTTATLDVATHRLFIGEVTRIEVHASIDPLIWLDGQLARAECLTQCSAQS</sequence>
<dbReference type="Gene3D" id="2.30.110.10">
    <property type="entry name" value="Electron Transport, Fmn-binding Protein, Chain A"/>
    <property type="match status" value="1"/>
</dbReference>
<dbReference type="PANTHER" id="PTHR30466:SF1">
    <property type="entry name" value="FMN REDUCTASE (NADH) RUTF"/>
    <property type="match status" value="1"/>
</dbReference>
<dbReference type="AlphaFoldDB" id="A0A1L3ZZ90"/>
<dbReference type="STRING" id="1921510.BSL82_04510"/>
<dbReference type="EMBL" id="CP018221">
    <property type="protein sequence ID" value="API60942.1"/>
    <property type="molecule type" value="Genomic_DNA"/>
</dbReference>
<evidence type="ECO:0000259" key="2">
    <source>
        <dbReference type="SMART" id="SM00903"/>
    </source>
</evidence>
<dbReference type="InterPro" id="IPR012349">
    <property type="entry name" value="Split_barrel_FMN-bd"/>
</dbReference>
<dbReference type="InterPro" id="IPR002563">
    <property type="entry name" value="Flavin_Rdtase-like_dom"/>
</dbReference>
<evidence type="ECO:0000313" key="3">
    <source>
        <dbReference type="EMBL" id="API60942.1"/>
    </source>
</evidence>
<dbReference type="SUPFAM" id="SSF50475">
    <property type="entry name" value="FMN-binding split barrel"/>
    <property type="match status" value="1"/>
</dbReference>
<keyword evidence="1" id="KW-0560">Oxidoreductase</keyword>
<evidence type="ECO:0000313" key="4">
    <source>
        <dbReference type="Proteomes" id="UP000182063"/>
    </source>
</evidence>
<accession>A0A1L3ZZ90</accession>